<reference evidence="2" key="1">
    <citation type="submission" date="2016-10" db="EMBL/GenBank/DDBJ databases">
        <authorList>
            <person name="Varghese N."/>
            <person name="Submissions S."/>
        </authorList>
    </citation>
    <scope>NUCLEOTIDE SEQUENCE [LARGE SCALE GENOMIC DNA]</scope>
    <source>
        <strain evidence="2">XBD1002</strain>
    </source>
</reference>
<keyword evidence="2" id="KW-1185">Reference proteome</keyword>
<proteinExistence type="predicted"/>
<gene>
    <name evidence="1" type="ORF">SAMN04487775_1071</name>
</gene>
<evidence type="ECO:0000313" key="1">
    <source>
        <dbReference type="EMBL" id="SFI84533.1"/>
    </source>
</evidence>
<organism evidence="1 2">
    <name type="scientific">Treponema bryantii</name>
    <dbReference type="NCBI Taxonomy" id="163"/>
    <lineage>
        <taxon>Bacteria</taxon>
        <taxon>Pseudomonadati</taxon>
        <taxon>Spirochaetota</taxon>
        <taxon>Spirochaetia</taxon>
        <taxon>Spirochaetales</taxon>
        <taxon>Treponemataceae</taxon>
        <taxon>Treponema</taxon>
    </lineage>
</organism>
<dbReference type="RefSeq" id="WP_074932137.1">
    <property type="nucleotide sequence ID" value="NZ_FORI01000007.1"/>
</dbReference>
<protein>
    <submittedName>
        <fullName evidence="1">Uncharacterized protein</fullName>
    </submittedName>
</protein>
<evidence type="ECO:0000313" key="2">
    <source>
        <dbReference type="Proteomes" id="UP000182737"/>
    </source>
</evidence>
<dbReference type="AlphaFoldDB" id="A0A1I3LIF2"/>
<accession>A0A1I3LIF2</accession>
<dbReference type="EMBL" id="FORI01000007">
    <property type="protein sequence ID" value="SFI84533.1"/>
    <property type="molecule type" value="Genomic_DNA"/>
</dbReference>
<name>A0A1I3LIF2_9SPIR</name>
<dbReference type="Proteomes" id="UP000182737">
    <property type="component" value="Unassembled WGS sequence"/>
</dbReference>
<sequence length="261" mass="31052">MNAENTTDFTIISGREFGLPCNLKCGPGLRPFGTIHFENRRNRTDEYDSSNELCITLKKNSRLLASREECVLTNEEIEALYHFVWLHFDVIKTYLKGYTTSKGFLRDLHKFNGKPVHDEVINWKRLVFVQYGIILYVRYWPKDFVVEYKSKYGILRYHSNHIPAMFPKIYTEENIIAECQKMWPDFIRAENFIAEHNDLFGCEFANLKNKIDFYNNQFNTDFCKESVPNHIQKWTEHNTEDHIRGIIESYIKELRGKLEKK</sequence>